<evidence type="ECO:0000256" key="1">
    <source>
        <dbReference type="ARBA" id="ARBA00005495"/>
    </source>
</evidence>
<dbReference type="InterPro" id="IPR006913">
    <property type="entry name" value="CENP-V/GFA"/>
</dbReference>
<feature type="domain" description="CENP-V/GFA" evidence="5">
    <location>
        <begin position="3"/>
        <end position="107"/>
    </location>
</feature>
<keyword evidence="7" id="KW-1185">Reference proteome</keyword>
<comment type="caution">
    <text evidence="6">The sequence shown here is derived from an EMBL/GenBank/DDBJ whole genome shotgun (WGS) entry which is preliminary data.</text>
</comment>
<dbReference type="PANTHER" id="PTHR33337:SF40">
    <property type="entry name" value="CENP-V_GFA DOMAIN-CONTAINING PROTEIN-RELATED"/>
    <property type="match status" value="1"/>
</dbReference>
<dbReference type="SUPFAM" id="SSF51316">
    <property type="entry name" value="Mss4-like"/>
    <property type="match status" value="1"/>
</dbReference>
<dbReference type="Proteomes" id="UP000632858">
    <property type="component" value="Unassembled WGS sequence"/>
</dbReference>
<proteinExistence type="inferred from homology"/>
<dbReference type="PROSITE" id="PS51891">
    <property type="entry name" value="CENP_V_GFA"/>
    <property type="match status" value="1"/>
</dbReference>
<accession>A0A917CNP2</accession>
<evidence type="ECO:0000256" key="2">
    <source>
        <dbReference type="ARBA" id="ARBA00022723"/>
    </source>
</evidence>
<comment type="similarity">
    <text evidence="1">Belongs to the Gfa family.</text>
</comment>
<keyword evidence="3" id="KW-0862">Zinc</keyword>
<dbReference type="Gene3D" id="3.90.1590.10">
    <property type="entry name" value="glutathione-dependent formaldehyde- activating enzyme (gfa)"/>
    <property type="match status" value="1"/>
</dbReference>
<dbReference type="AlphaFoldDB" id="A0A917CNP2"/>
<dbReference type="GO" id="GO:0046872">
    <property type="term" value="F:metal ion binding"/>
    <property type="evidence" value="ECO:0007669"/>
    <property type="project" value="UniProtKB-KW"/>
</dbReference>
<dbReference type="EMBL" id="BMFO01000003">
    <property type="protein sequence ID" value="GGF93743.1"/>
    <property type="molecule type" value="Genomic_DNA"/>
</dbReference>
<keyword evidence="4" id="KW-0456">Lyase</keyword>
<dbReference type="Pfam" id="PF04828">
    <property type="entry name" value="GFA"/>
    <property type="match status" value="1"/>
</dbReference>
<protein>
    <recommendedName>
        <fullName evidence="5">CENP-V/GFA domain-containing protein</fullName>
    </recommendedName>
</protein>
<evidence type="ECO:0000259" key="5">
    <source>
        <dbReference type="PROSITE" id="PS51891"/>
    </source>
</evidence>
<name>A0A917CNP2_9GAMM</name>
<dbReference type="RefSeq" id="WP_188449407.1">
    <property type="nucleotide sequence ID" value="NZ_BMFO01000003.1"/>
</dbReference>
<evidence type="ECO:0000256" key="3">
    <source>
        <dbReference type="ARBA" id="ARBA00022833"/>
    </source>
</evidence>
<gene>
    <name evidence="6" type="ORF">GCM10010960_14400</name>
</gene>
<reference evidence="6" key="1">
    <citation type="journal article" date="2014" name="Int. J. Syst. Evol. Microbiol.">
        <title>Complete genome sequence of Corynebacterium casei LMG S-19264T (=DSM 44701T), isolated from a smear-ripened cheese.</title>
        <authorList>
            <consortium name="US DOE Joint Genome Institute (JGI-PGF)"/>
            <person name="Walter F."/>
            <person name="Albersmeier A."/>
            <person name="Kalinowski J."/>
            <person name="Ruckert C."/>
        </authorList>
    </citation>
    <scope>NUCLEOTIDE SEQUENCE</scope>
    <source>
        <strain evidence="6">CGMCC 1.12726</strain>
    </source>
</reference>
<evidence type="ECO:0000313" key="6">
    <source>
        <dbReference type="EMBL" id="GGF93743.1"/>
    </source>
</evidence>
<dbReference type="InterPro" id="IPR011057">
    <property type="entry name" value="Mss4-like_sf"/>
</dbReference>
<keyword evidence="2" id="KW-0479">Metal-binding</keyword>
<reference evidence="6" key="2">
    <citation type="submission" date="2020-09" db="EMBL/GenBank/DDBJ databases">
        <authorList>
            <person name="Sun Q."/>
            <person name="Zhou Y."/>
        </authorList>
    </citation>
    <scope>NUCLEOTIDE SEQUENCE</scope>
    <source>
        <strain evidence="6">CGMCC 1.12726</strain>
    </source>
</reference>
<dbReference type="PANTHER" id="PTHR33337">
    <property type="entry name" value="GFA DOMAIN-CONTAINING PROTEIN"/>
    <property type="match status" value="1"/>
</dbReference>
<organism evidence="6 7">
    <name type="scientific">Arenimonas maotaiensis</name>
    <dbReference type="NCBI Taxonomy" id="1446479"/>
    <lineage>
        <taxon>Bacteria</taxon>
        <taxon>Pseudomonadati</taxon>
        <taxon>Pseudomonadota</taxon>
        <taxon>Gammaproteobacteria</taxon>
        <taxon>Lysobacterales</taxon>
        <taxon>Lysobacteraceae</taxon>
        <taxon>Arenimonas</taxon>
    </lineage>
</organism>
<sequence>MDRDGGCLCGAIRYRLSGTFVDAGFCHCRLCQKSSGAPLMAWLTLPAGGFEYLQGEASIFHSSESHQREFCSRCGTQLAFRLKQHATTVDVTLCSLDDSSAVAPQYHIWCRSKVGWLHIGDTLPQFPDAGPDA</sequence>
<evidence type="ECO:0000256" key="4">
    <source>
        <dbReference type="ARBA" id="ARBA00023239"/>
    </source>
</evidence>
<evidence type="ECO:0000313" key="7">
    <source>
        <dbReference type="Proteomes" id="UP000632858"/>
    </source>
</evidence>
<dbReference type="GO" id="GO:0016846">
    <property type="term" value="F:carbon-sulfur lyase activity"/>
    <property type="evidence" value="ECO:0007669"/>
    <property type="project" value="InterPro"/>
</dbReference>